<keyword evidence="3" id="KW-1185">Reference proteome</keyword>
<feature type="compositionally biased region" description="Low complexity" evidence="1">
    <location>
        <begin position="160"/>
        <end position="173"/>
    </location>
</feature>
<feature type="compositionally biased region" description="Low complexity" evidence="1">
    <location>
        <begin position="340"/>
        <end position="358"/>
    </location>
</feature>
<dbReference type="AlphaFoldDB" id="A0AAV2RHQ1"/>
<feature type="non-terminal residue" evidence="2">
    <location>
        <position position="376"/>
    </location>
</feature>
<accession>A0AAV2RHQ1</accession>
<proteinExistence type="predicted"/>
<feature type="region of interest" description="Disordered" evidence="1">
    <location>
        <begin position="327"/>
        <end position="376"/>
    </location>
</feature>
<protein>
    <submittedName>
        <fullName evidence="2">Uncharacterized protein</fullName>
    </submittedName>
</protein>
<reference evidence="2 3" key="1">
    <citation type="submission" date="2024-05" db="EMBL/GenBank/DDBJ databases">
        <authorList>
            <person name="Wallberg A."/>
        </authorList>
    </citation>
    <scope>NUCLEOTIDE SEQUENCE [LARGE SCALE GENOMIC DNA]</scope>
</reference>
<gene>
    <name evidence="2" type="ORF">MNOR_LOCUS24273</name>
</gene>
<feature type="non-terminal residue" evidence="2">
    <location>
        <position position="1"/>
    </location>
</feature>
<feature type="compositionally biased region" description="Basic and acidic residues" evidence="1">
    <location>
        <begin position="220"/>
        <end position="234"/>
    </location>
</feature>
<feature type="compositionally biased region" description="Low complexity" evidence="1">
    <location>
        <begin position="208"/>
        <end position="219"/>
    </location>
</feature>
<feature type="region of interest" description="Disordered" evidence="1">
    <location>
        <begin position="269"/>
        <end position="290"/>
    </location>
</feature>
<feature type="region of interest" description="Disordered" evidence="1">
    <location>
        <begin position="55"/>
        <end position="234"/>
    </location>
</feature>
<feature type="compositionally biased region" description="Basic and acidic residues" evidence="1">
    <location>
        <begin position="174"/>
        <end position="191"/>
    </location>
</feature>
<feature type="compositionally biased region" description="Basic and acidic residues" evidence="1">
    <location>
        <begin position="105"/>
        <end position="152"/>
    </location>
</feature>
<evidence type="ECO:0000313" key="3">
    <source>
        <dbReference type="Proteomes" id="UP001497623"/>
    </source>
</evidence>
<dbReference type="Proteomes" id="UP001497623">
    <property type="component" value="Unassembled WGS sequence"/>
</dbReference>
<name>A0AAV2RHQ1_MEGNR</name>
<comment type="caution">
    <text evidence="2">The sequence shown here is derived from an EMBL/GenBank/DDBJ whole genome shotgun (WGS) entry which is preliminary data.</text>
</comment>
<feature type="compositionally biased region" description="Basic residues" evidence="1">
    <location>
        <begin position="71"/>
        <end position="82"/>
    </location>
</feature>
<evidence type="ECO:0000256" key="1">
    <source>
        <dbReference type="SAM" id="MobiDB-lite"/>
    </source>
</evidence>
<sequence>QLNDTQVMYIKRTSGADPGTIQSDHAISWHVQLKQYYMDKVVDSSGVTVPLSPMKADVLDKKQKENSAASSKHHKSHKHDKRDKHDKTEKHDKERHDKHKHKSKKDKERDKEKDRHKENSSKEIKKVKDDKDKSKDEKDKKRERTEKDEADRVKKRLRLDSNSSSDGQNSVSKSDSKPGSESEPKKVKLELTTDNQKQISDSSPENHSSVVNKSQSSESLGKDQSESRDSKVCENDVVVPMELSSVSNSSVAECKVEIEKNNVDEKISNSETIMAEKHNADKNKDSEKRVKGEKLECVPLKKENGNLDKSVGSINSGVLKSKTLLANVSGAGPGRPKTPSKGGATTVSGGAATGTAKTDLLDSIMAGMSQPGHHKK</sequence>
<feature type="compositionally biased region" description="Polar residues" evidence="1">
    <location>
        <begin position="192"/>
        <end position="207"/>
    </location>
</feature>
<dbReference type="EMBL" id="CAXKWB010022124">
    <property type="protein sequence ID" value="CAL4124137.1"/>
    <property type="molecule type" value="Genomic_DNA"/>
</dbReference>
<organism evidence="2 3">
    <name type="scientific">Meganyctiphanes norvegica</name>
    <name type="common">Northern krill</name>
    <name type="synonym">Thysanopoda norvegica</name>
    <dbReference type="NCBI Taxonomy" id="48144"/>
    <lineage>
        <taxon>Eukaryota</taxon>
        <taxon>Metazoa</taxon>
        <taxon>Ecdysozoa</taxon>
        <taxon>Arthropoda</taxon>
        <taxon>Crustacea</taxon>
        <taxon>Multicrustacea</taxon>
        <taxon>Malacostraca</taxon>
        <taxon>Eumalacostraca</taxon>
        <taxon>Eucarida</taxon>
        <taxon>Euphausiacea</taxon>
        <taxon>Euphausiidae</taxon>
        <taxon>Meganyctiphanes</taxon>
    </lineage>
</organism>
<feature type="compositionally biased region" description="Basic and acidic residues" evidence="1">
    <location>
        <begin position="83"/>
        <end position="95"/>
    </location>
</feature>
<evidence type="ECO:0000313" key="2">
    <source>
        <dbReference type="EMBL" id="CAL4124137.1"/>
    </source>
</evidence>